<evidence type="ECO:0000256" key="1">
    <source>
        <dbReference type="ARBA" id="ARBA00004141"/>
    </source>
</evidence>
<organism evidence="7 8">
    <name type="scientific">Oceanisphaera pacifica</name>
    <dbReference type="NCBI Taxonomy" id="2818389"/>
    <lineage>
        <taxon>Bacteria</taxon>
        <taxon>Pseudomonadati</taxon>
        <taxon>Pseudomonadota</taxon>
        <taxon>Gammaproteobacteria</taxon>
        <taxon>Aeromonadales</taxon>
        <taxon>Aeromonadaceae</taxon>
        <taxon>Oceanisphaera</taxon>
    </lineage>
</organism>
<keyword evidence="3 6" id="KW-0812">Transmembrane</keyword>
<comment type="similarity">
    <text evidence="2">Belongs to the UPF0382 family.</text>
</comment>
<evidence type="ECO:0000256" key="2">
    <source>
        <dbReference type="ARBA" id="ARBA00009694"/>
    </source>
</evidence>
<keyword evidence="4 6" id="KW-1133">Transmembrane helix</keyword>
<accession>A0ABS3NJ17</accession>
<comment type="subcellular location">
    <subcellularLocation>
        <location evidence="1">Membrane</location>
        <topology evidence="1">Multi-pass membrane protein</topology>
    </subcellularLocation>
</comment>
<dbReference type="PANTHER" id="PTHR43461">
    <property type="entry name" value="TRANSMEMBRANE PROTEIN 256"/>
    <property type="match status" value="1"/>
</dbReference>
<dbReference type="InterPro" id="IPR006696">
    <property type="entry name" value="DUF423"/>
</dbReference>
<gene>
    <name evidence="7" type="ORF">J3U76_13295</name>
</gene>
<feature type="transmembrane region" description="Helical" evidence="6">
    <location>
        <begin position="74"/>
        <end position="95"/>
    </location>
</feature>
<proteinExistence type="inferred from homology"/>
<dbReference type="EMBL" id="JAGDFX010000021">
    <property type="protein sequence ID" value="MBO1520588.1"/>
    <property type="molecule type" value="Genomic_DNA"/>
</dbReference>
<evidence type="ECO:0000256" key="4">
    <source>
        <dbReference type="ARBA" id="ARBA00022989"/>
    </source>
</evidence>
<comment type="caution">
    <text evidence="7">The sequence shown here is derived from an EMBL/GenBank/DDBJ whole genome shotgun (WGS) entry which is preliminary data.</text>
</comment>
<sequence>MLVKSWFYIAGLLGLTGTALGAYGAHGLASSGTSESLVSAFNTGVQYQFYHALALLLMVLALRVKSLKTLHLAAGFFTLGSLLFSGSIYALVLLGTKGIGFVTPLGGVCFMAGWVCVLLAGRAWLRSDF</sequence>
<evidence type="ECO:0000313" key="8">
    <source>
        <dbReference type="Proteomes" id="UP000664882"/>
    </source>
</evidence>
<reference evidence="7 8" key="1">
    <citation type="submission" date="2021-03" db="EMBL/GenBank/DDBJ databases">
        <title>Oceanisphaera sp. nov., isolated from the intestine.</title>
        <authorList>
            <person name="Zhao L.-H."/>
            <person name="Shi L.-F."/>
        </authorList>
    </citation>
    <scope>NUCLEOTIDE SEQUENCE [LARGE SCALE GENOMIC DNA]</scope>
    <source>
        <strain evidence="7 8">DM8</strain>
    </source>
</reference>
<dbReference type="PANTHER" id="PTHR43461:SF1">
    <property type="entry name" value="TRANSMEMBRANE PROTEIN 256"/>
    <property type="match status" value="1"/>
</dbReference>
<dbReference type="Pfam" id="PF04241">
    <property type="entry name" value="DUF423"/>
    <property type="match status" value="1"/>
</dbReference>
<dbReference type="Proteomes" id="UP000664882">
    <property type="component" value="Unassembled WGS sequence"/>
</dbReference>
<evidence type="ECO:0000256" key="5">
    <source>
        <dbReference type="ARBA" id="ARBA00023136"/>
    </source>
</evidence>
<feature type="transmembrane region" description="Helical" evidence="6">
    <location>
        <begin position="101"/>
        <end position="125"/>
    </location>
</feature>
<keyword evidence="8" id="KW-1185">Reference proteome</keyword>
<protein>
    <submittedName>
        <fullName evidence="7">DUF423 domain-containing protein</fullName>
    </submittedName>
</protein>
<keyword evidence="5 6" id="KW-0472">Membrane</keyword>
<feature type="transmembrane region" description="Helical" evidence="6">
    <location>
        <begin position="45"/>
        <end position="62"/>
    </location>
</feature>
<name>A0ABS3NJ17_9GAMM</name>
<evidence type="ECO:0000256" key="3">
    <source>
        <dbReference type="ARBA" id="ARBA00022692"/>
    </source>
</evidence>
<evidence type="ECO:0000313" key="7">
    <source>
        <dbReference type="EMBL" id="MBO1520588.1"/>
    </source>
</evidence>
<evidence type="ECO:0000256" key="6">
    <source>
        <dbReference type="SAM" id="Phobius"/>
    </source>
</evidence>